<name>A0ABW1JHT4_9ACTN</name>
<feature type="transmembrane region" description="Helical" evidence="5">
    <location>
        <begin position="337"/>
        <end position="355"/>
    </location>
</feature>
<comment type="subcellular location">
    <subcellularLocation>
        <location evidence="1">Membrane</location>
        <topology evidence="1">Multi-pass membrane protein</topology>
    </subcellularLocation>
</comment>
<feature type="transmembrane region" description="Helical" evidence="5">
    <location>
        <begin position="92"/>
        <end position="110"/>
    </location>
</feature>
<dbReference type="Proteomes" id="UP001596189">
    <property type="component" value="Unassembled WGS sequence"/>
</dbReference>
<evidence type="ECO:0000256" key="2">
    <source>
        <dbReference type="ARBA" id="ARBA00022692"/>
    </source>
</evidence>
<evidence type="ECO:0000313" key="8">
    <source>
        <dbReference type="Proteomes" id="UP001596189"/>
    </source>
</evidence>
<dbReference type="InterPro" id="IPR011547">
    <property type="entry name" value="SLC26A/SulP_dom"/>
</dbReference>
<feature type="transmembrane region" description="Helical" evidence="5">
    <location>
        <begin position="241"/>
        <end position="263"/>
    </location>
</feature>
<proteinExistence type="predicted"/>
<dbReference type="PROSITE" id="PS50801">
    <property type="entry name" value="STAS"/>
    <property type="match status" value="1"/>
</dbReference>
<feature type="transmembrane region" description="Helical" evidence="5">
    <location>
        <begin position="314"/>
        <end position="331"/>
    </location>
</feature>
<dbReference type="InterPro" id="IPR001902">
    <property type="entry name" value="SLC26A/SulP_fam"/>
</dbReference>
<keyword evidence="3 5" id="KW-1133">Transmembrane helix</keyword>
<accession>A0ABW1JHT4</accession>
<dbReference type="InterPro" id="IPR002645">
    <property type="entry name" value="STAS_dom"/>
</dbReference>
<dbReference type="EMBL" id="JBHSRD010000004">
    <property type="protein sequence ID" value="MFC6008442.1"/>
    <property type="molecule type" value="Genomic_DNA"/>
</dbReference>
<dbReference type="Gene3D" id="3.30.750.24">
    <property type="entry name" value="STAS domain"/>
    <property type="match status" value="1"/>
</dbReference>
<reference evidence="8" key="1">
    <citation type="journal article" date="2019" name="Int. J. Syst. Evol. Microbiol.">
        <title>The Global Catalogue of Microorganisms (GCM) 10K type strain sequencing project: providing services to taxonomists for standard genome sequencing and annotation.</title>
        <authorList>
            <consortium name="The Broad Institute Genomics Platform"/>
            <consortium name="The Broad Institute Genome Sequencing Center for Infectious Disease"/>
            <person name="Wu L."/>
            <person name="Ma J."/>
        </authorList>
    </citation>
    <scope>NUCLEOTIDE SEQUENCE [LARGE SCALE GENOMIC DNA]</scope>
    <source>
        <strain evidence="8">KACC 14249</strain>
    </source>
</reference>
<evidence type="ECO:0000256" key="5">
    <source>
        <dbReference type="SAM" id="Phobius"/>
    </source>
</evidence>
<keyword evidence="2 5" id="KW-0812">Transmembrane</keyword>
<protein>
    <submittedName>
        <fullName evidence="7">SulP family inorganic anion transporter</fullName>
    </submittedName>
</protein>
<evidence type="ECO:0000256" key="1">
    <source>
        <dbReference type="ARBA" id="ARBA00004141"/>
    </source>
</evidence>
<keyword evidence="8" id="KW-1185">Reference proteome</keyword>
<feature type="domain" description="STAS" evidence="6">
    <location>
        <begin position="436"/>
        <end position="546"/>
    </location>
</feature>
<feature type="transmembrane region" description="Helical" evidence="5">
    <location>
        <begin position="191"/>
        <end position="210"/>
    </location>
</feature>
<evidence type="ECO:0000259" key="6">
    <source>
        <dbReference type="PROSITE" id="PS50801"/>
    </source>
</evidence>
<keyword evidence="4 5" id="KW-0472">Membrane</keyword>
<evidence type="ECO:0000313" key="7">
    <source>
        <dbReference type="EMBL" id="MFC6008442.1"/>
    </source>
</evidence>
<comment type="caution">
    <text evidence="7">The sequence shown here is derived from an EMBL/GenBank/DDBJ whole genome shotgun (WGS) entry which is preliminary data.</text>
</comment>
<evidence type="ECO:0000256" key="3">
    <source>
        <dbReference type="ARBA" id="ARBA00022989"/>
    </source>
</evidence>
<feature type="transmembrane region" description="Helical" evidence="5">
    <location>
        <begin position="367"/>
        <end position="384"/>
    </location>
</feature>
<dbReference type="Pfam" id="PF00916">
    <property type="entry name" value="Sulfate_transp"/>
    <property type="match status" value="1"/>
</dbReference>
<feature type="transmembrane region" description="Helical" evidence="5">
    <location>
        <begin position="390"/>
        <end position="407"/>
    </location>
</feature>
<dbReference type="PANTHER" id="PTHR11814">
    <property type="entry name" value="SULFATE TRANSPORTER"/>
    <property type="match status" value="1"/>
</dbReference>
<feature type="transmembrane region" description="Helical" evidence="5">
    <location>
        <begin position="160"/>
        <end position="184"/>
    </location>
</feature>
<sequence>MSTAKQPWGKPSPKDVVSGLVTGLFSIPEGMAYANIGGFNPVLGLYSGMVPTVLGSLLARTVLMTTTLTSAIALSSHSVIAEAGLDPSKLATVEMLTLMVGLAMTVFGLLRMGSLMSFVSNAVMTGFTTGIALQIIAGVVGDATGYHPTASNTLGKIAQWLWHVGDWQLAPTLVALATVAVWAVAHAIRPLRSLATLIALAVVTAAVALLDVDVDLVRGISSIPNSLPTPVMPEFSQAPDLAFGACAVALVALAQAAGIGSAVPNPDGTRGSVSGDFVAQGVANLGGAFFRALPTGGSLSRTGVAVSAGARTRWAGVFAGLWLALVVVLFGSVAELIPMPVIGGLVIIIGIDLVVGRLPDIRMVLQTSWLAALAMLVTFLATTQLPLQDAIIIGAALSLLLFCVQAARHARLRALEPTGDGHYRLVPVPQRLGDGDVVVLDYVGVSLFAEVSRMEEQWPRVDGDGVVIILSLRILPDVPSSTFLKSMARRADQLRSRGGRLILCGVDDELQHSLAATGLLERLGPDNVVPAGDVVFAGVDEALRRAHAGPGQSP</sequence>
<evidence type="ECO:0000256" key="4">
    <source>
        <dbReference type="ARBA" id="ARBA00023136"/>
    </source>
</evidence>
<gene>
    <name evidence="7" type="ORF">ACFQDO_14990</name>
</gene>
<organism evidence="7 8">
    <name type="scientific">Angustibacter luteus</name>
    <dbReference type="NCBI Taxonomy" id="658456"/>
    <lineage>
        <taxon>Bacteria</taxon>
        <taxon>Bacillati</taxon>
        <taxon>Actinomycetota</taxon>
        <taxon>Actinomycetes</taxon>
        <taxon>Kineosporiales</taxon>
        <taxon>Kineosporiaceae</taxon>
    </lineage>
</organism>
<dbReference type="InterPro" id="IPR036513">
    <property type="entry name" value="STAS_dom_sf"/>
</dbReference>
<dbReference type="RefSeq" id="WP_345714860.1">
    <property type="nucleotide sequence ID" value="NZ_BAABFP010000002.1"/>
</dbReference>
<feature type="transmembrane region" description="Helical" evidence="5">
    <location>
        <begin position="122"/>
        <end position="140"/>
    </location>
</feature>